<evidence type="ECO:0000313" key="2">
    <source>
        <dbReference type="Proteomes" id="UP001552427"/>
    </source>
</evidence>
<name>A0ABV3H3U6_9ACTN</name>
<dbReference type="InterPro" id="IPR011008">
    <property type="entry name" value="Dimeric_a/b-barrel"/>
</dbReference>
<sequence>MLTSRWIAGPADGLPGPLVAALTDYRTHRLLDLPGIARHGLSLSRLWPTLPGAVGMWLWADVGARRAGSLSVWRTEDDLRAFVRVPAHVRIMRAYRHRGTLRSRAWRLDTLDRAALRRDLETGRAA</sequence>
<comment type="caution">
    <text evidence="1">The sequence shown here is derived from an EMBL/GenBank/DDBJ whole genome shotgun (WGS) entry which is preliminary data.</text>
</comment>
<protein>
    <recommendedName>
        <fullName evidence="3">DUF3291 domain-containing protein</fullName>
    </recommendedName>
</protein>
<accession>A0ABV3H3U6</accession>
<dbReference type="RefSeq" id="WP_364450344.1">
    <property type="nucleotide sequence ID" value="NZ_JBFARM010000005.1"/>
</dbReference>
<evidence type="ECO:0000313" key="1">
    <source>
        <dbReference type="EMBL" id="MEV4287194.1"/>
    </source>
</evidence>
<dbReference type="EMBL" id="JBFARM010000005">
    <property type="protein sequence ID" value="MEV4287194.1"/>
    <property type="molecule type" value="Genomic_DNA"/>
</dbReference>
<organism evidence="1 2">
    <name type="scientific">Nonomuraea bangladeshensis</name>
    <dbReference type="NCBI Taxonomy" id="404385"/>
    <lineage>
        <taxon>Bacteria</taxon>
        <taxon>Bacillati</taxon>
        <taxon>Actinomycetota</taxon>
        <taxon>Actinomycetes</taxon>
        <taxon>Streptosporangiales</taxon>
        <taxon>Streptosporangiaceae</taxon>
        <taxon>Nonomuraea</taxon>
    </lineage>
</organism>
<gene>
    <name evidence="1" type="ORF">AB0K40_16955</name>
</gene>
<reference evidence="1 2" key="1">
    <citation type="submission" date="2024-06" db="EMBL/GenBank/DDBJ databases">
        <title>The Natural Products Discovery Center: Release of the First 8490 Sequenced Strains for Exploring Actinobacteria Biosynthetic Diversity.</title>
        <authorList>
            <person name="Kalkreuter E."/>
            <person name="Kautsar S.A."/>
            <person name="Yang D."/>
            <person name="Bader C.D."/>
            <person name="Teijaro C.N."/>
            <person name="Fluegel L."/>
            <person name="Davis C.M."/>
            <person name="Simpson J.R."/>
            <person name="Lauterbach L."/>
            <person name="Steele A.D."/>
            <person name="Gui C."/>
            <person name="Meng S."/>
            <person name="Li G."/>
            <person name="Viehrig K."/>
            <person name="Ye F."/>
            <person name="Su P."/>
            <person name="Kiefer A.F."/>
            <person name="Nichols A."/>
            <person name="Cepeda A.J."/>
            <person name="Yan W."/>
            <person name="Fan B."/>
            <person name="Jiang Y."/>
            <person name="Adhikari A."/>
            <person name="Zheng C.-J."/>
            <person name="Schuster L."/>
            <person name="Cowan T.M."/>
            <person name="Smanski M.J."/>
            <person name="Chevrette M.G."/>
            <person name="De Carvalho L.P.S."/>
            <person name="Shen B."/>
        </authorList>
    </citation>
    <scope>NUCLEOTIDE SEQUENCE [LARGE SCALE GENOMIC DNA]</scope>
    <source>
        <strain evidence="1 2">NPDC049574</strain>
    </source>
</reference>
<proteinExistence type="predicted"/>
<keyword evidence="2" id="KW-1185">Reference proteome</keyword>
<dbReference type="Proteomes" id="UP001552427">
    <property type="component" value="Unassembled WGS sequence"/>
</dbReference>
<dbReference type="SUPFAM" id="SSF54909">
    <property type="entry name" value="Dimeric alpha+beta barrel"/>
    <property type="match status" value="1"/>
</dbReference>
<evidence type="ECO:0008006" key="3">
    <source>
        <dbReference type="Google" id="ProtNLM"/>
    </source>
</evidence>